<evidence type="ECO:0000259" key="2">
    <source>
        <dbReference type="Pfam" id="PF13360"/>
    </source>
</evidence>
<evidence type="ECO:0000256" key="1">
    <source>
        <dbReference type="SAM" id="SignalP"/>
    </source>
</evidence>
<evidence type="ECO:0000313" key="4">
    <source>
        <dbReference type="Proteomes" id="UP001575105"/>
    </source>
</evidence>
<protein>
    <submittedName>
        <fullName evidence="3">PQQ-binding-like beta-propeller repeat protein</fullName>
    </submittedName>
</protein>
<dbReference type="InterPro" id="IPR015943">
    <property type="entry name" value="WD40/YVTN_repeat-like_dom_sf"/>
</dbReference>
<reference evidence="3 4" key="1">
    <citation type="submission" date="2024-08" db="EMBL/GenBank/DDBJ databases">
        <title>Whole-genome sequencing of halo(alkali)philic microorganisms from hypersaline lakes.</title>
        <authorList>
            <person name="Sorokin D.Y."/>
            <person name="Merkel A.Y."/>
            <person name="Messina E."/>
            <person name="Yakimov M."/>
        </authorList>
    </citation>
    <scope>NUCLEOTIDE SEQUENCE [LARGE SCALE GENOMIC DNA]</scope>
    <source>
        <strain evidence="3 4">AB-hyl4</strain>
    </source>
</reference>
<feature type="domain" description="Pyrrolo-quinoline quinone repeat" evidence="2">
    <location>
        <begin position="233"/>
        <end position="337"/>
    </location>
</feature>
<keyword evidence="1" id="KW-0732">Signal</keyword>
<dbReference type="InterPro" id="IPR011047">
    <property type="entry name" value="Quinoprotein_ADH-like_sf"/>
</dbReference>
<sequence>MSHVSSRWLFLLPMLFALTLTACGATERTEGEDRPEPRRSGLLVDPAEAERVGYAVNWIASVDVPSRQRIIAATLLDDLIITLERPTNMISAVSVSDGRPVWRRVADRSPDPFFRPTRRDDRIFINSASQLLMIDVRTGNIVNVVELPVAVDAPHTIVQGRAVFGGVDGRVFAIDLDTGQIRWNRQLSGRVTAAPADADDATVVGDDAGRYAMFDAQSGSMLWEGRTFGRNSATAAVDEDTVYIASRDQALYALSRSTGRDRWVYRDTVPLEWDPKLIGPTLFVPVIGDGRLVALDIEQGDVRWTYEGVAIPLATPREDRILLATPTELKVVRHGDGRELADARTRRLVTVLSGPGNSLVLVASNGDMSRLNPRR</sequence>
<dbReference type="Gene3D" id="2.130.10.10">
    <property type="entry name" value="YVTN repeat-like/Quinoprotein amine dehydrogenase"/>
    <property type="match status" value="1"/>
</dbReference>
<dbReference type="RefSeq" id="WP_425345931.1">
    <property type="nucleotide sequence ID" value="NZ_JBGUBD010000006.1"/>
</dbReference>
<comment type="caution">
    <text evidence="3">The sequence shown here is derived from an EMBL/GenBank/DDBJ whole genome shotgun (WGS) entry which is preliminary data.</text>
</comment>
<keyword evidence="4" id="KW-1185">Reference proteome</keyword>
<dbReference type="SUPFAM" id="SSF50998">
    <property type="entry name" value="Quinoprotein alcohol dehydrogenase-like"/>
    <property type="match status" value="1"/>
</dbReference>
<dbReference type="PROSITE" id="PS51257">
    <property type="entry name" value="PROKAR_LIPOPROTEIN"/>
    <property type="match status" value="1"/>
</dbReference>
<evidence type="ECO:0000313" key="3">
    <source>
        <dbReference type="EMBL" id="MFA9479014.1"/>
    </source>
</evidence>
<dbReference type="PANTHER" id="PTHR34512">
    <property type="entry name" value="CELL SURFACE PROTEIN"/>
    <property type="match status" value="1"/>
</dbReference>
<accession>A0ABV4U5Z1</accession>
<proteinExistence type="predicted"/>
<name>A0ABV4U5Z1_9BACT</name>
<dbReference type="PANTHER" id="PTHR34512:SF30">
    <property type="entry name" value="OUTER MEMBRANE PROTEIN ASSEMBLY FACTOR BAMB"/>
    <property type="match status" value="1"/>
</dbReference>
<feature type="domain" description="Pyrrolo-quinoline quinone repeat" evidence="2">
    <location>
        <begin position="89"/>
        <end position="227"/>
    </location>
</feature>
<organism evidence="3 4">
    <name type="scientific">Natronomicrosphaera hydrolytica</name>
    <dbReference type="NCBI Taxonomy" id="3242702"/>
    <lineage>
        <taxon>Bacteria</taxon>
        <taxon>Pseudomonadati</taxon>
        <taxon>Planctomycetota</taxon>
        <taxon>Phycisphaerae</taxon>
        <taxon>Phycisphaerales</taxon>
        <taxon>Phycisphaeraceae</taxon>
        <taxon>Natronomicrosphaera</taxon>
    </lineage>
</organism>
<dbReference type="Pfam" id="PF13360">
    <property type="entry name" value="PQQ_2"/>
    <property type="match status" value="2"/>
</dbReference>
<dbReference type="EMBL" id="JBGUBD010000006">
    <property type="protein sequence ID" value="MFA9479014.1"/>
    <property type="molecule type" value="Genomic_DNA"/>
</dbReference>
<dbReference type="Proteomes" id="UP001575105">
    <property type="component" value="Unassembled WGS sequence"/>
</dbReference>
<feature type="signal peptide" evidence="1">
    <location>
        <begin position="1"/>
        <end position="24"/>
    </location>
</feature>
<feature type="chain" id="PRO_5046751017" evidence="1">
    <location>
        <begin position="25"/>
        <end position="375"/>
    </location>
</feature>
<dbReference type="InterPro" id="IPR018391">
    <property type="entry name" value="PQQ_b-propeller_rpt"/>
</dbReference>
<gene>
    <name evidence="3" type="ORF">ACERK3_12030</name>
</gene>
<dbReference type="InterPro" id="IPR002372">
    <property type="entry name" value="PQQ_rpt_dom"/>
</dbReference>
<dbReference type="SMART" id="SM00564">
    <property type="entry name" value="PQQ"/>
    <property type="match status" value="5"/>
</dbReference>